<gene>
    <name evidence="1" type="ORF">ZMTM_24620</name>
</gene>
<evidence type="ECO:0000313" key="1">
    <source>
        <dbReference type="EMBL" id="BCM26203.1"/>
    </source>
</evidence>
<organism evidence="1 2">
    <name type="scientific">Methyloradius palustris</name>
    <dbReference type="NCBI Taxonomy" id="2778876"/>
    <lineage>
        <taxon>Bacteria</taxon>
        <taxon>Pseudomonadati</taxon>
        <taxon>Pseudomonadota</taxon>
        <taxon>Betaproteobacteria</taxon>
        <taxon>Nitrosomonadales</taxon>
        <taxon>Methylophilaceae</taxon>
        <taxon>Methyloradius</taxon>
    </lineage>
</organism>
<dbReference type="EMBL" id="AP024110">
    <property type="protein sequence ID" value="BCM26203.1"/>
    <property type="molecule type" value="Genomic_DNA"/>
</dbReference>
<dbReference type="Proteomes" id="UP000826722">
    <property type="component" value="Chromosome"/>
</dbReference>
<sequence length="281" mass="31646">MLALNRKMFETHHEFALGVQLVLKRELFGRCYQALLTDYFDSMPKNSGAMISIFLPMQSLMPSVSFPGDIDLLIIPYEGNHLIVSEAMAVELKAVRAKFSNQGKSPNEFGFSQAEALLKLGFPYAGLAHLIVSDQSPVEFHQKMKVATIIDEVRQTAELTGDALVDIMPMHLMERSFGRLMANCKNQKLGLLASYIGDEGLWFPVGRSASRNPKTDNNFLQLLGEYFQSNSHRFINIPRYPRPNTSNPQTHENKTSHTYSLSRLHKEVSSIFVLKHASPKS</sequence>
<protein>
    <submittedName>
        <fullName evidence="1">Uncharacterized protein</fullName>
    </submittedName>
</protein>
<keyword evidence="2" id="KW-1185">Reference proteome</keyword>
<name>A0A8D5K1Y9_9PROT</name>
<proteinExistence type="predicted"/>
<reference evidence="1" key="1">
    <citation type="journal article" date="2021" name="Arch. Microbiol.">
        <title>Methyloradius palustris gen. nov., sp. nov., a methanol-oxidizing bacterium isolated from snow.</title>
        <authorList>
            <person name="Miyadera T."/>
            <person name="Kojima H."/>
            <person name="Fukui M."/>
        </authorList>
    </citation>
    <scope>NUCLEOTIDE SEQUENCE</scope>
    <source>
        <strain evidence="1">Zm11</strain>
    </source>
</reference>
<accession>A0A8D5K1Y9</accession>
<evidence type="ECO:0000313" key="2">
    <source>
        <dbReference type="Proteomes" id="UP000826722"/>
    </source>
</evidence>
<dbReference type="AlphaFoldDB" id="A0A8D5K1Y9"/>
<dbReference type="KEGG" id="mpau:ZMTM_24620"/>